<organism evidence="6 7">
    <name type="scientific">Staphylococcus delphini</name>
    <dbReference type="NCBI Taxonomy" id="53344"/>
    <lineage>
        <taxon>Bacteria</taxon>
        <taxon>Bacillati</taxon>
        <taxon>Bacillota</taxon>
        <taxon>Bacilli</taxon>
        <taxon>Bacillales</taxon>
        <taxon>Staphylococcaceae</taxon>
        <taxon>Staphylococcus</taxon>
        <taxon>Staphylococcus intermedius group</taxon>
    </lineage>
</organism>
<accession>A0A2A4GXB9</accession>
<dbReference type="RefSeq" id="WP_096592972.1">
    <property type="nucleotide sequence ID" value="NZ_MWRM01000009.1"/>
</dbReference>
<keyword evidence="3 6" id="KW-0067">ATP-binding</keyword>
<dbReference type="Pfam" id="PF12848">
    <property type="entry name" value="ABC_tran_Xtn"/>
    <property type="match status" value="1"/>
</dbReference>
<dbReference type="PANTHER" id="PTHR42855:SF2">
    <property type="entry name" value="DRUG RESISTANCE ABC TRANSPORTER,ATP-BINDING PROTEIN"/>
    <property type="match status" value="1"/>
</dbReference>
<dbReference type="GO" id="GO:0005524">
    <property type="term" value="F:ATP binding"/>
    <property type="evidence" value="ECO:0007669"/>
    <property type="project" value="UniProtKB-KW"/>
</dbReference>
<evidence type="ECO:0000313" key="6">
    <source>
        <dbReference type="EMBL" id="PCF54917.1"/>
    </source>
</evidence>
<keyword evidence="1" id="KW-0677">Repeat</keyword>
<dbReference type="GO" id="GO:0016887">
    <property type="term" value="F:ATP hydrolysis activity"/>
    <property type="evidence" value="ECO:0007669"/>
    <property type="project" value="InterPro"/>
</dbReference>
<feature type="compositionally biased region" description="Basic and acidic residues" evidence="4">
    <location>
        <begin position="545"/>
        <end position="558"/>
    </location>
</feature>
<dbReference type="InterPro" id="IPR003439">
    <property type="entry name" value="ABC_transporter-like_ATP-bd"/>
</dbReference>
<dbReference type="InterPro" id="IPR032524">
    <property type="entry name" value="ABC_tran_C"/>
</dbReference>
<gene>
    <name evidence="6" type="ORF">B5C08_08175</name>
</gene>
<evidence type="ECO:0000256" key="3">
    <source>
        <dbReference type="ARBA" id="ARBA00022840"/>
    </source>
</evidence>
<feature type="domain" description="ABC transporter" evidence="5">
    <location>
        <begin position="4"/>
        <end position="263"/>
    </location>
</feature>
<dbReference type="Gene3D" id="1.10.287.380">
    <property type="entry name" value="Valyl-tRNA synthetase, C-terminal domain"/>
    <property type="match status" value="1"/>
</dbReference>
<dbReference type="InterPro" id="IPR003593">
    <property type="entry name" value="AAA+_ATPase"/>
</dbReference>
<dbReference type="Gene3D" id="3.40.50.300">
    <property type="entry name" value="P-loop containing nucleotide triphosphate hydrolases"/>
    <property type="match status" value="2"/>
</dbReference>
<dbReference type="Pfam" id="PF00005">
    <property type="entry name" value="ABC_tran"/>
    <property type="match status" value="2"/>
</dbReference>
<proteinExistence type="predicted"/>
<dbReference type="Proteomes" id="UP000218335">
    <property type="component" value="Unassembled WGS sequence"/>
</dbReference>
<dbReference type="PROSITE" id="PS00211">
    <property type="entry name" value="ABC_TRANSPORTER_1"/>
    <property type="match status" value="2"/>
</dbReference>
<dbReference type="PROSITE" id="PS50893">
    <property type="entry name" value="ABC_TRANSPORTER_2"/>
    <property type="match status" value="2"/>
</dbReference>
<evidence type="ECO:0000256" key="4">
    <source>
        <dbReference type="SAM" id="MobiDB-lite"/>
    </source>
</evidence>
<dbReference type="InterPro" id="IPR032781">
    <property type="entry name" value="ABC_tran_Xtn"/>
</dbReference>
<comment type="caution">
    <text evidence="6">The sequence shown here is derived from an EMBL/GenBank/DDBJ whole genome shotgun (WGS) entry which is preliminary data.</text>
</comment>
<reference evidence="6 7" key="1">
    <citation type="journal article" date="2017" name="PLoS ONE">
        <title>Development of a real-time PCR for detection of Staphylococcus pseudintermedius using a novel automated comparison of whole-genome sequences.</title>
        <authorList>
            <person name="Verstappen K.M."/>
            <person name="Huijbregts L."/>
            <person name="Spaninks M."/>
            <person name="Wagenaar J.A."/>
            <person name="Fluit A.C."/>
            <person name="Duim B."/>
        </authorList>
    </citation>
    <scope>NUCLEOTIDE SEQUENCE [LARGE SCALE GENOMIC DNA]</scope>
    <source>
        <strain evidence="6 7">215070706401-1</strain>
    </source>
</reference>
<sequence>MILMQLSQITKSFDGEEIFEGVNFEVKTGERIGIVGRNGAGKSTLMKIIAGVESYDSGHISKIKGLKLGYLTQQMTLNTENTVFEEMAKPFEQVKALGKRMQEETDWLAAHAEAYETTEYQTHIAKYEQLSNEFEQLGGYHYDSKIKTVLNGLDFSEADYDRPINDFSGGQKTRLSLAQMLLSEPDLLLLDEPTNHLDMATTEWLEDYLKYFKGAIVIISHDRFFLDKIVTQIYDVSLGEVKHYVGNYAKFIQLRDQYFQKRLAEYERQQSEIKRLETFVEKNITRASTSGMAKSRRKVLEKMARIEKPMLDARSANIQFDFDRNTGNDVMHIQDLEIGYSTPITAPIRFEINKGDHIGIIGPNGIGKSTLIKTLAKRLPPLSGQIIEGANLKMGYYDQKQAEFRSNKTILDFVWDQYRHMPEKDVRAVLGRFLFTQDEVLKVINDLSGGEKARLQLALLMLERNNVLILDEPTNHLDIDSKEMLEQALKNFEGTLIFVSHDRYFINELANRIFDLNETGGHLYLGDYQYYLEKLEQQNALAAYEEQREDNNTHDDTARSQNTYQDQKALRREKRKIERQIEAEEQKITELEARIEAIDVAMTDDATMNDYEKTQALADERTSIEQSLEQVMTNWEELQLTLSEFEDEMN</sequence>
<evidence type="ECO:0000256" key="2">
    <source>
        <dbReference type="ARBA" id="ARBA00022741"/>
    </source>
</evidence>
<dbReference type="SUPFAM" id="SSF52540">
    <property type="entry name" value="P-loop containing nucleoside triphosphate hydrolases"/>
    <property type="match status" value="2"/>
</dbReference>
<dbReference type="InterPro" id="IPR051309">
    <property type="entry name" value="ABCF_ATPase"/>
</dbReference>
<evidence type="ECO:0000256" key="1">
    <source>
        <dbReference type="ARBA" id="ARBA00022737"/>
    </source>
</evidence>
<dbReference type="FunFam" id="3.40.50.300:FF:000309">
    <property type="entry name" value="ABC transporter ATP-binding protein"/>
    <property type="match status" value="1"/>
</dbReference>
<keyword evidence="2" id="KW-0547">Nucleotide-binding</keyword>
<dbReference type="AlphaFoldDB" id="A0A2A4GXB9"/>
<protein>
    <submittedName>
        <fullName evidence="6">ABC transporter ATP-binding protein</fullName>
    </submittedName>
</protein>
<dbReference type="EMBL" id="MWUU01000009">
    <property type="protein sequence ID" value="PCF54917.1"/>
    <property type="molecule type" value="Genomic_DNA"/>
</dbReference>
<dbReference type="InterPro" id="IPR027417">
    <property type="entry name" value="P-loop_NTPase"/>
</dbReference>
<dbReference type="FunFam" id="3.40.50.300:FF:000011">
    <property type="entry name" value="Putative ABC transporter ATP-binding component"/>
    <property type="match status" value="1"/>
</dbReference>
<dbReference type="InterPro" id="IPR037118">
    <property type="entry name" value="Val-tRNA_synth_C_sf"/>
</dbReference>
<evidence type="ECO:0000313" key="7">
    <source>
        <dbReference type="Proteomes" id="UP000218335"/>
    </source>
</evidence>
<evidence type="ECO:0000259" key="5">
    <source>
        <dbReference type="PROSITE" id="PS50893"/>
    </source>
</evidence>
<dbReference type="InterPro" id="IPR017871">
    <property type="entry name" value="ABC_transporter-like_CS"/>
</dbReference>
<name>A0A2A4GXB9_9STAP</name>
<feature type="domain" description="ABC transporter" evidence="5">
    <location>
        <begin position="313"/>
        <end position="543"/>
    </location>
</feature>
<dbReference type="PANTHER" id="PTHR42855">
    <property type="entry name" value="ABC TRANSPORTER ATP-BINDING SUBUNIT"/>
    <property type="match status" value="1"/>
</dbReference>
<dbReference type="CDD" id="cd03221">
    <property type="entry name" value="ABCF_EF-3"/>
    <property type="match status" value="2"/>
</dbReference>
<dbReference type="GO" id="GO:0003677">
    <property type="term" value="F:DNA binding"/>
    <property type="evidence" value="ECO:0007669"/>
    <property type="project" value="InterPro"/>
</dbReference>
<dbReference type="Pfam" id="PF16326">
    <property type="entry name" value="ABC_tran_CTD"/>
    <property type="match status" value="1"/>
</dbReference>
<feature type="region of interest" description="Disordered" evidence="4">
    <location>
        <begin position="545"/>
        <end position="571"/>
    </location>
</feature>
<dbReference type="SMART" id="SM00382">
    <property type="entry name" value="AAA"/>
    <property type="match status" value="2"/>
</dbReference>